<keyword evidence="1" id="KW-0812">Transmembrane</keyword>
<name>A0AAJ0GPN5_9PEZI</name>
<evidence type="ECO:0000256" key="1">
    <source>
        <dbReference type="SAM" id="Phobius"/>
    </source>
</evidence>
<evidence type="ECO:0008006" key="4">
    <source>
        <dbReference type="Google" id="ProtNLM"/>
    </source>
</evidence>
<keyword evidence="3" id="KW-1185">Reference proteome</keyword>
<dbReference type="RefSeq" id="XP_062719619.1">
    <property type="nucleotide sequence ID" value="XM_062863629.1"/>
</dbReference>
<dbReference type="Proteomes" id="UP001273166">
    <property type="component" value="Unassembled WGS sequence"/>
</dbReference>
<dbReference type="GeneID" id="87882458"/>
<dbReference type="AlphaFoldDB" id="A0AAJ0GPN5"/>
<dbReference type="InterPro" id="IPR029058">
    <property type="entry name" value="AB_hydrolase_fold"/>
</dbReference>
<accession>A0AAJ0GPN5</accession>
<reference evidence="2" key="1">
    <citation type="journal article" date="2023" name="Mol. Phylogenet. Evol.">
        <title>Genome-scale phylogeny and comparative genomics of the fungal order Sordariales.</title>
        <authorList>
            <person name="Hensen N."/>
            <person name="Bonometti L."/>
            <person name="Westerberg I."/>
            <person name="Brannstrom I.O."/>
            <person name="Guillou S."/>
            <person name="Cros-Aarteil S."/>
            <person name="Calhoun S."/>
            <person name="Haridas S."/>
            <person name="Kuo A."/>
            <person name="Mondo S."/>
            <person name="Pangilinan J."/>
            <person name="Riley R."/>
            <person name="LaButti K."/>
            <person name="Andreopoulos B."/>
            <person name="Lipzen A."/>
            <person name="Chen C."/>
            <person name="Yan M."/>
            <person name="Daum C."/>
            <person name="Ng V."/>
            <person name="Clum A."/>
            <person name="Steindorff A."/>
            <person name="Ohm R.A."/>
            <person name="Martin F."/>
            <person name="Silar P."/>
            <person name="Natvig D.O."/>
            <person name="Lalanne C."/>
            <person name="Gautier V."/>
            <person name="Ament-Velasquez S.L."/>
            <person name="Kruys A."/>
            <person name="Hutchinson M.I."/>
            <person name="Powell A.J."/>
            <person name="Barry K."/>
            <person name="Miller A.N."/>
            <person name="Grigoriev I.V."/>
            <person name="Debuchy R."/>
            <person name="Gladieux P."/>
            <person name="Hiltunen Thoren M."/>
            <person name="Johannesson H."/>
        </authorList>
    </citation>
    <scope>NUCLEOTIDE SEQUENCE</scope>
    <source>
        <strain evidence="2">CBS 333.67</strain>
    </source>
</reference>
<proteinExistence type="predicted"/>
<gene>
    <name evidence="2" type="ORF">B0T15DRAFT_285760</name>
</gene>
<protein>
    <recommendedName>
        <fullName evidence="4">AB hydrolase-1 domain-containing protein</fullName>
    </recommendedName>
</protein>
<reference evidence="2" key="2">
    <citation type="submission" date="2023-06" db="EMBL/GenBank/DDBJ databases">
        <authorList>
            <consortium name="Lawrence Berkeley National Laboratory"/>
            <person name="Mondo S.J."/>
            <person name="Hensen N."/>
            <person name="Bonometti L."/>
            <person name="Westerberg I."/>
            <person name="Brannstrom I.O."/>
            <person name="Guillou S."/>
            <person name="Cros-Aarteil S."/>
            <person name="Calhoun S."/>
            <person name="Haridas S."/>
            <person name="Kuo A."/>
            <person name="Pangilinan J."/>
            <person name="Riley R."/>
            <person name="Labutti K."/>
            <person name="Andreopoulos B."/>
            <person name="Lipzen A."/>
            <person name="Chen C."/>
            <person name="Yanf M."/>
            <person name="Daum C."/>
            <person name="Ng V."/>
            <person name="Clum A."/>
            <person name="Steindorff A."/>
            <person name="Ohm R."/>
            <person name="Martin F."/>
            <person name="Silar P."/>
            <person name="Natvig D."/>
            <person name="Lalanne C."/>
            <person name="Gautier V."/>
            <person name="Ament-Velasquez S.L."/>
            <person name="Kruys A."/>
            <person name="Hutchinson M.I."/>
            <person name="Powell A.J."/>
            <person name="Barry K."/>
            <person name="Miller A.N."/>
            <person name="Grigoriev I.V."/>
            <person name="Debuchy R."/>
            <person name="Gladieux P."/>
            <person name="Thoren M.H."/>
            <person name="Johannesson H."/>
        </authorList>
    </citation>
    <scope>NUCLEOTIDE SEQUENCE</scope>
    <source>
        <strain evidence="2">CBS 333.67</strain>
    </source>
</reference>
<dbReference type="SUPFAM" id="SSF53474">
    <property type="entry name" value="alpha/beta-Hydrolases"/>
    <property type="match status" value="1"/>
</dbReference>
<organism evidence="2 3">
    <name type="scientific">Chaetomium strumarium</name>
    <dbReference type="NCBI Taxonomy" id="1170767"/>
    <lineage>
        <taxon>Eukaryota</taxon>
        <taxon>Fungi</taxon>
        <taxon>Dikarya</taxon>
        <taxon>Ascomycota</taxon>
        <taxon>Pezizomycotina</taxon>
        <taxon>Sordariomycetes</taxon>
        <taxon>Sordariomycetidae</taxon>
        <taxon>Sordariales</taxon>
        <taxon>Chaetomiaceae</taxon>
        <taxon>Chaetomium</taxon>
    </lineage>
</organism>
<keyword evidence="1" id="KW-1133">Transmembrane helix</keyword>
<dbReference type="EMBL" id="JAUDZG010000006">
    <property type="protein sequence ID" value="KAK3303839.1"/>
    <property type="molecule type" value="Genomic_DNA"/>
</dbReference>
<sequence length="332" mass="37141">MENCEASATTQSFTASTMDKTVPIIMPTPSPQKRVSLSAMLGLISFLAFGVSSFRSDLLRPHFSSERNPKDHRMLPPPPPSWPLRPLLYGVFPNPSDPFHFLPCTNLTVPPSLDDPELDRTWADLFDPDPDHWSWGDATPGETTTEHGNPYAGRAIYLCGYLTVPLDHTNKSDPRIARLAVNKLQVGGLEYVDDPSHTWLPCRKSPRTIVLEPGGPGESGTRWAWEEAEAITRRLSDGKYDVLGWDPRGVNASLPPVACYPHNALRDRWRVLTRQYREDLQIPTGSSNWRTPSITRRSARAGSVMVTLAGMSAPPLSRGTWRQYARRCRRTS</sequence>
<comment type="caution">
    <text evidence="2">The sequence shown here is derived from an EMBL/GenBank/DDBJ whole genome shotgun (WGS) entry which is preliminary data.</text>
</comment>
<feature type="transmembrane region" description="Helical" evidence="1">
    <location>
        <begin position="35"/>
        <end position="54"/>
    </location>
</feature>
<evidence type="ECO:0000313" key="2">
    <source>
        <dbReference type="EMBL" id="KAK3303839.1"/>
    </source>
</evidence>
<keyword evidence="1" id="KW-0472">Membrane</keyword>
<evidence type="ECO:0000313" key="3">
    <source>
        <dbReference type="Proteomes" id="UP001273166"/>
    </source>
</evidence>